<dbReference type="Proteomes" id="UP000289738">
    <property type="component" value="Chromosome B05"/>
</dbReference>
<reference evidence="2 3" key="1">
    <citation type="submission" date="2019-01" db="EMBL/GenBank/DDBJ databases">
        <title>Sequencing of cultivated peanut Arachis hypogaea provides insights into genome evolution and oil improvement.</title>
        <authorList>
            <person name="Chen X."/>
        </authorList>
    </citation>
    <scope>NUCLEOTIDE SEQUENCE [LARGE SCALE GENOMIC DNA]</scope>
    <source>
        <strain evidence="3">cv. Fuhuasheng</strain>
        <tissue evidence="2">Leaves</tissue>
    </source>
</reference>
<dbReference type="InterPro" id="IPR025724">
    <property type="entry name" value="GAG-pre-integrase_dom"/>
</dbReference>
<dbReference type="PANTHER" id="PTHR42648">
    <property type="entry name" value="TRANSPOSASE, PUTATIVE-RELATED"/>
    <property type="match status" value="1"/>
</dbReference>
<accession>A0A444Z6V1</accession>
<organism evidence="2 3">
    <name type="scientific">Arachis hypogaea</name>
    <name type="common">Peanut</name>
    <dbReference type="NCBI Taxonomy" id="3818"/>
    <lineage>
        <taxon>Eukaryota</taxon>
        <taxon>Viridiplantae</taxon>
        <taxon>Streptophyta</taxon>
        <taxon>Embryophyta</taxon>
        <taxon>Tracheophyta</taxon>
        <taxon>Spermatophyta</taxon>
        <taxon>Magnoliopsida</taxon>
        <taxon>eudicotyledons</taxon>
        <taxon>Gunneridae</taxon>
        <taxon>Pentapetalae</taxon>
        <taxon>rosids</taxon>
        <taxon>fabids</taxon>
        <taxon>Fabales</taxon>
        <taxon>Fabaceae</taxon>
        <taxon>Papilionoideae</taxon>
        <taxon>50 kb inversion clade</taxon>
        <taxon>dalbergioids sensu lato</taxon>
        <taxon>Dalbergieae</taxon>
        <taxon>Pterocarpus clade</taxon>
        <taxon>Arachis</taxon>
    </lineage>
</organism>
<sequence>MEKPQPLMEDILTKEIIGCGTKRGGLYYVNEVVHKGHAMLAHGTITRQLWLWHRRLGHPSFGYLKILFPSLFTGNTELIKCETCIQAKNHRVTFFPSNTRVNSVFSLVHSDVWGPAPNSHNNQFQYFVLFVDDFSRMTWVYFLKHKSEVPDKFYAFYQMILTQFDKKKFKYLDQIMVVNL</sequence>
<feature type="domain" description="GAG-pre-integrase" evidence="1">
    <location>
        <begin position="25"/>
        <end position="88"/>
    </location>
</feature>
<evidence type="ECO:0000259" key="1">
    <source>
        <dbReference type="Pfam" id="PF13976"/>
    </source>
</evidence>
<dbReference type="STRING" id="3818.A0A444Z6V1"/>
<dbReference type="PANTHER" id="PTHR42648:SF22">
    <property type="entry name" value="REVERSE TRANSCRIPTASE TY1_COPIA-TYPE DOMAIN-CONTAINING PROTEIN"/>
    <property type="match status" value="1"/>
</dbReference>
<evidence type="ECO:0000313" key="3">
    <source>
        <dbReference type="Proteomes" id="UP000289738"/>
    </source>
</evidence>
<keyword evidence="3" id="KW-1185">Reference proteome</keyword>
<dbReference type="Gene3D" id="3.30.420.10">
    <property type="entry name" value="Ribonuclease H-like superfamily/Ribonuclease H"/>
    <property type="match status" value="1"/>
</dbReference>
<dbReference type="InterPro" id="IPR039537">
    <property type="entry name" value="Retrotran_Ty1/copia-like"/>
</dbReference>
<evidence type="ECO:0000313" key="2">
    <source>
        <dbReference type="EMBL" id="RYR09906.1"/>
    </source>
</evidence>
<dbReference type="Pfam" id="PF13976">
    <property type="entry name" value="gag_pre-integrs"/>
    <property type="match status" value="1"/>
</dbReference>
<comment type="caution">
    <text evidence="2">The sequence shown here is derived from an EMBL/GenBank/DDBJ whole genome shotgun (WGS) entry which is preliminary data.</text>
</comment>
<protein>
    <recommendedName>
        <fullName evidence="1">GAG-pre-integrase domain-containing protein</fullName>
    </recommendedName>
</protein>
<dbReference type="GO" id="GO:0003676">
    <property type="term" value="F:nucleic acid binding"/>
    <property type="evidence" value="ECO:0007669"/>
    <property type="project" value="InterPro"/>
</dbReference>
<dbReference type="InterPro" id="IPR012337">
    <property type="entry name" value="RNaseH-like_sf"/>
</dbReference>
<gene>
    <name evidence="2" type="ORF">Ahy_B05g078340</name>
</gene>
<name>A0A444Z6V1_ARAHY</name>
<dbReference type="EMBL" id="SDMP01000015">
    <property type="protein sequence ID" value="RYR09906.1"/>
    <property type="molecule type" value="Genomic_DNA"/>
</dbReference>
<dbReference type="InterPro" id="IPR036397">
    <property type="entry name" value="RNaseH_sf"/>
</dbReference>
<proteinExistence type="predicted"/>
<dbReference type="SUPFAM" id="SSF53098">
    <property type="entry name" value="Ribonuclease H-like"/>
    <property type="match status" value="1"/>
</dbReference>
<dbReference type="AlphaFoldDB" id="A0A444Z6V1"/>